<keyword evidence="6" id="KW-1185">Reference proteome</keyword>
<keyword evidence="2" id="KW-0805">Transcription regulation</keyword>
<evidence type="ECO:0000313" key="5">
    <source>
        <dbReference type="EMBL" id="SDD81495.1"/>
    </source>
</evidence>
<comment type="similarity">
    <text evidence="1">Belongs to the LysR transcriptional regulatory family.</text>
</comment>
<evidence type="ECO:0000256" key="2">
    <source>
        <dbReference type="ARBA" id="ARBA00023015"/>
    </source>
</evidence>
<dbReference type="AlphaFoldDB" id="A0A1G6XVQ3"/>
<dbReference type="PANTHER" id="PTHR30346">
    <property type="entry name" value="TRANSCRIPTIONAL DUAL REGULATOR HCAR-RELATED"/>
    <property type="match status" value="1"/>
</dbReference>
<dbReference type="Pfam" id="PF00126">
    <property type="entry name" value="HTH_1"/>
    <property type="match status" value="1"/>
</dbReference>
<keyword evidence="4" id="KW-0804">Transcription</keyword>
<dbReference type="InterPro" id="IPR000847">
    <property type="entry name" value="LysR_HTH_N"/>
</dbReference>
<evidence type="ECO:0000256" key="4">
    <source>
        <dbReference type="ARBA" id="ARBA00023163"/>
    </source>
</evidence>
<dbReference type="Pfam" id="PF03466">
    <property type="entry name" value="LysR_substrate"/>
    <property type="match status" value="1"/>
</dbReference>
<reference evidence="5 6" key="1">
    <citation type="submission" date="2016-10" db="EMBL/GenBank/DDBJ databases">
        <authorList>
            <person name="de Groot N.N."/>
        </authorList>
    </citation>
    <scope>NUCLEOTIDE SEQUENCE [LARGE SCALE GENOMIC DNA]</scope>
    <source>
        <strain evidence="5 6">CGMCC 4.6858</strain>
    </source>
</reference>
<proteinExistence type="inferred from homology"/>
<dbReference type="Gene3D" id="3.40.190.10">
    <property type="entry name" value="Periplasmic binding protein-like II"/>
    <property type="match status" value="2"/>
</dbReference>
<evidence type="ECO:0000256" key="1">
    <source>
        <dbReference type="ARBA" id="ARBA00009437"/>
    </source>
</evidence>
<dbReference type="Proteomes" id="UP000199034">
    <property type="component" value="Unassembled WGS sequence"/>
</dbReference>
<name>A0A1G6XVQ3_9ACTN</name>
<dbReference type="GO" id="GO:0003677">
    <property type="term" value="F:DNA binding"/>
    <property type="evidence" value="ECO:0007669"/>
    <property type="project" value="UniProtKB-KW"/>
</dbReference>
<protein>
    <submittedName>
        <fullName evidence="5">DNA-binding transcriptional regulator, LysR family</fullName>
    </submittedName>
</protein>
<sequence length="306" mass="32869">MEIDPRRLRFLLAVARAGGVLAAADELRVTPSAVSQQLARLEREVGRSLVRRTSTGTVLTEVGRDLADTAEEIERSLEAARVRLSEDDGDPSGTVRIGGFHSFLSVILLPALPGWRERFPRLRFEVVEDEEEDLVRRLRSGDLDAVVLELDAEESSRALPARVTEVPLLDEPWKVVVPAGTITSTESVDLARLGLPWLGVAPTAAGAQALRRVRRTSGSAVPTAHVYTETQTALAFVAAGEGAAIIPSLALRGITQAGVETLDAPGLGMRRIVLRRHEGRGVPRVVDVATTLIRDAASAFSFDAAP</sequence>
<dbReference type="Gene3D" id="1.10.10.10">
    <property type="entry name" value="Winged helix-like DNA-binding domain superfamily/Winged helix DNA-binding domain"/>
    <property type="match status" value="1"/>
</dbReference>
<dbReference type="GO" id="GO:0003700">
    <property type="term" value="F:DNA-binding transcription factor activity"/>
    <property type="evidence" value="ECO:0007669"/>
    <property type="project" value="InterPro"/>
</dbReference>
<evidence type="ECO:0000313" key="6">
    <source>
        <dbReference type="Proteomes" id="UP000199034"/>
    </source>
</evidence>
<dbReference type="STRING" id="1045774.SAMN05421872_11179"/>
<evidence type="ECO:0000256" key="3">
    <source>
        <dbReference type="ARBA" id="ARBA00023125"/>
    </source>
</evidence>
<accession>A0A1G6XVQ3</accession>
<dbReference type="SUPFAM" id="SSF53850">
    <property type="entry name" value="Periplasmic binding protein-like II"/>
    <property type="match status" value="1"/>
</dbReference>
<dbReference type="InterPro" id="IPR005119">
    <property type="entry name" value="LysR_subst-bd"/>
</dbReference>
<dbReference type="OrthoDB" id="4131546at2"/>
<gene>
    <name evidence="5" type="ORF">SAMN05421872_11179</name>
</gene>
<dbReference type="InterPro" id="IPR036390">
    <property type="entry name" value="WH_DNA-bd_sf"/>
</dbReference>
<organism evidence="5 6">
    <name type="scientific">Nocardioides lianchengensis</name>
    <dbReference type="NCBI Taxonomy" id="1045774"/>
    <lineage>
        <taxon>Bacteria</taxon>
        <taxon>Bacillati</taxon>
        <taxon>Actinomycetota</taxon>
        <taxon>Actinomycetes</taxon>
        <taxon>Propionibacteriales</taxon>
        <taxon>Nocardioidaceae</taxon>
        <taxon>Nocardioides</taxon>
    </lineage>
</organism>
<dbReference type="SUPFAM" id="SSF46785">
    <property type="entry name" value="Winged helix' DNA-binding domain"/>
    <property type="match status" value="1"/>
</dbReference>
<dbReference type="GO" id="GO:0032993">
    <property type="term" value="C:protein-DNA complex"/>
    <property type="evidence" value="ECO:0007669"/>
    <property type="project" value="TreeGrafter"/>
</dbReference>
<dbReference type="RefSeq" id="WP_090859787.1">
    <property type="nucleotide sequence ID" value="NZ_FMZM01000011.1"/>
</dbReference>
<dbReference type="PANTHER" id="PTHR30346:SF29">
    <property type="entry name" value="LYSR SUBSTRATE-BINDING"/>
    <property type="match status" value="1"/>
</dbReference>
<dbReference type="EMBL" id="FMZM01000011">
    <property type="protein sequence ID" value="SDD81495.1"/>
    <property type="molecule type" value="Genomic_DNA"/>
</dbReference>
<dbReference type="PROSITE" id="PS50931">
    <property type="entry name" value="HTH_LYSR"/>
    <property type="match status" value="1"/>
</dbReference>
<keyword evidence="3 5" id="KW-0238">DNA-binding</keyword>
<dbReference type="InterPro" id="IPR036388">
    <property type="entry name" value="WH-like_DNA-bd_sf"/>
</dbReference>